<reference evidence="2 3" key="1">
    <citation type="submission" date="2024-06" db="EMBL/GenBank/DDBJ databases">
        <title>The Natural Products Discovery Center: Release of the First 8490 Sequenced Strains for Exploring Actinobacteria Biosynthetic Diversity.</title>
        <authorList>
            <person name="Kalkreuter E."/>
            <person name="Kautsar S.A."/>
            <person name="Yang D."/>
            <person name="Bader C.D."/>
            <person name="Teijaro C.N."/>
            <person name="Fluegel L."/>
            <person name="Davis C.M."/>
            <person name="Simpson J.R."/>
            <person name="Lauterbach L."/>
            <person name="Steele A.D."/>
            <person name="Gui C."/>
            <person name="Meng S."/>
            <person name="Li G."/>
            <person name="Viehrig K."/>
            <person name="Ye F."/>
            <person name="Su P."/>
            <person name="Kiefer A.F."/>
            <person name="Nichols A."/>
            <person name="Cepeda A.J."/>
            <person name="Yan W."/>
            <person name="Fan B."/>
            <person name="Jiang Y."/>
            <person name="Adhikari A."/>
            <person name="Zheng C.-J."/>
            <person name="Schuster L."/>
            <person name="Cowan T.M."/>
            <person name="Smanski M.J."/>
            <person name="Chevrette M.G."/>
            <person name="De Carvalho L.P.S."/>
            <person name="Shen B."/>
        </authorList>
    </citation>
    <scope>NUCLEOTIDE SEQUENCE [LARGE SCALE GENOMIC DNA]</scope>
    <source>
        <strain evidence="2 3">NPDC077434</strain>
    </source>
</reference>
<organism evidence="2 3">
    <name type="scientific">Microbacterium profundi</name>
    <dbReference type="NCBI Taxonomy" id="450380"/>
    <lineage>
        <taxon>Bacteria</taxon>
        <taxon>Bacillati</taxon>
        <taxon>Actinomycetota</taxon>
        <taxon>Actinomycetes</taxon>
        <taxon>Micrococcales</taxon>
        <taxon>Microbacteriaceae</taxon>
        <taxon>Microbacterium</taxon>
    </lineage>
</organism>
<keyword evidence="3" id="KW-1185">Reference proteome</keyword>
<gene>
    <name evidence="2" type="ORF">AB0301_03550</name>
</gene>
<dbReference type="Pfam" id="PF01844">
    <property type="entry name" value="HNH"/>
    <property type="match status" value="1"/>
</dbReference>
<sequence>MVDWVYDELVLAADLVSRNGWTGVRAGSSEARALSVLLRRGQLHEGEVLPANFRSTSSIQRKSYDLATADEKYDGKPTRGGRLDALVIGEFRANTAAMQKRATAIRGVLATGETLPAVLDDEVESREGGILEHLARRRERDPGLRSRKIQTALDAGIALSCEVCGFNFGLTYGERGEGYIEVHHVTPLHISGETVTKLDDLALLCANCHRMCHRGKWITPSAVRAAIQTA</sequence>
<keyword evidence="2" id="KW-0378">Hydrolase</keyword>
<dbReference type="GO" id="GO:0004519">
    <property type="term" value="F:endonuclease activity"/>
    <property type="evidence" value="ECO:0007669"/>
    <property type="project" value="UniProtKB-KW"/>
</dbReference>
<comment type="caution">
    <text evidence="2">The sequence shown here is derived from an EMBL/GenBank/DDBJ whole genome shotgun (WGS) entry which is preliminary data.</text>
</comment>
<dbReference type="InterPro" id="IPR003615">
    <property type="entry name" value="HNH_nuc"/>
</dbReference>
<evidence type="ECO:0000259" key="1">
    <source>
        <dbReference type="SMART" id="SM00507"/>
    </source>
</evidence>
<evidence type="ECO:0000313" key="2">
    <source>
        <dbReference type="EMBL" id="MEW1974149.1"/>
    </source>
</evidence>
<dbReference type="SMART" id="SM00507">
    <property type="entry name" value="HNHc"/>
    <property type="match status" value="1"/>
</dbReference>
<proteinExistence type="predicted"/>
<dbReference type="InterPro" id="IPR002711">
    <property type="entry name" value="HNH"/>
</dbReference>
<evidence type="ECO:0000313" key="3">
    <source>
        <dbReference type="Proteomes" id="UP001553715"/>
    </source>
</evidence>
<dbReference type="RefSeq" id="WP_366232400.1">
    <property type="nucleotide sequence ID" value="NZ_JBFBMH010000003.1"/>
</dbReference>
<name>A0ABV3LE05_9MICO</name>
<accession>A0ABV3LE05</accession>
<keyword evidence="2" id="KW-0255">Endonuclease</keyword>
<dbReference type="Proteomes" id="UP001553715">
    <property type="component" value="Unassembled WGS sequence"/>
</dbReference>
<dbReference type="EMBL" id="JBFBMH010000003">
    <property type="protein sequence ID" value="MEW1974149.1"/>
    <property type="molecule type" value="Genomic_DNA"/>
</dbReference>
<dbReference type="CDD" id="cd00085">
    <property type="entry name" value="HNHc"/>
    <property type="match status" value="1"/>
</dbReference>
<feature type="domain" description="HNH nuclease" evidence="1">
    <location>
        <begin position="146"/>
        <end position="210"/>
    </location>
</feature>
<protein>
    <submittedName>
        <fullName evidence="2">HNH endonuclease</fullName>
    </submittedName>
</protein>
<keyword evidence="2" id="KW-0540">Nuclease</keyword>
<dbReference type="Gene3D" id="1.10.30.50">
    <property type="match status" value="1"/>
</dbReference>